<dbReference type="PANTHER" id="PTHR42904:SF12">
    <property type="entry name" value="ADP-RIBOSE PYROPHOSPHATASE-RELATED"/>
    <property type="match status" value="1"/>
</dbReference>
<evidence type="ECO:0000313" key="8">
    <source>
        <dbReference type="Proteomes" id="UP000191055"/>
    </source>
</evidence>
<dbReference type="RefSeq" id="WP_079556636.1">
    <property type="nucleotide sequence ID" value="NZ_CP021904.1"/>
</dbReference>
<dbReference type="PRINTS" id="PR00502">
    <property type="entry name" value="NUDIXFAMILY"/>
</dbReference>
<comment type="cofactor">
    <cofactor evidence="1">
        <name>Mg(2+)</name>
        <dbReference type="ChEBI" id="CHEBI:18420"/>
    </cofactor>
</comment>
<dbReference type="GO" id="GO:0046872">
    <property type="term" value="F:metal ion binding"/>
    <property type="evidence" value="ECO:0007669"/>
    <property type="project" value="UniProtKB-KW"/>
</dbReference>
<evidence type="ECO:0000256" key="1">
    <source>
        <dbReference type="ARBA" id="ARBA00001946"/>
    </source>
</evidence>
<organism evidence="7 8">
    <name type="scientific">Alkalitalea saponilacus</name>
    <dbReference type="NCBI Taxonomy" id="889453"/>
    <lineage>
        <taxon>Bacteria</taxon>
        <taxon>Pseudomonadati</taxon>
        <taxon>Bacteroidota</taxon>
        <taxon>Bacteroidia</taxon>
        <taxon>Marinilabiliales</taxon>
        <taxon>Marinilabiliaceae</taxon>
        <taxon>Alkalitalea</taxon>
    </lineage>
</organism>
<evidence type="ECO:0000256" key="2">
    <source>
        <dbReference type="ARBA" id="ARBA00022723"/>
    </source>
</evidence>
<dbReference type="SUPFAM" id="SSF55811">
    <property type="entry name" value="Nudix"/>
    <property type="match status" value="1"/>
</dbReference>
<dbReference type="EMBL" id="FUYV01000003">
    <property type="protein sequence ID" value="SKB59900.1"/>
    <property type="molecule type" value="Genomic_DNA"/>
</dbReference>
<dbReference type="Pfam" id="PF00293">
    <property type="entry name" value="NUDIX"/>
    <property type="match status" value="1"/>
</dbReference>
<dbReference type="PANTHER" id="PTHR42904">
    <property type="entry name" value="NUDIX HYDROLASE, NUDC SUBFAMILY"/>
    <property type="match status" value="1"/>
</dbReference>
<dbReference type="InterPro" id="IPR020084">
    <property type="entry name" value="NUDIX_hydrolase_CS"/>
</dbReference>
<keyword evidence="4" id="KW-0460">Magnesium</keyword>
<protein>
    <submittedName>
        <fullName evidence="7">NUDIX domain-containing protein</fullName>
    </submittedName>
</protein>
<name>A0A1T5CL71_9BACT</name>
<keyword evidence="2" id="KW-0479">Metal-binding</keyword>
<dbReference type="PROSITE" id="PS00893">
    <property type="entry name" value="NUDIX_BOX"/>
    <property type="match status" value="1"/>
</dbReference>
<keyword evidence="3 5" id="KW-0378">Hydrolase</keyword>
<dbReference type="GO" id="GO:0006742">
    <property type="term" value="P:NADP+ catabolic process"/>
    <property type="evidence" value="ECO:0007669"/>
    <property type="project" value="TreeGrafter"/>
</dbReference>
<proteinExistence type="inferred from homology"/>
<dbReference type="InterPro" id="IPR050241">
    <property type="entry name" value="NAD-cap_RNA_hydrolase_NudC"/>
</dbReference>
<gene>
    <name evidence="7" type="ORF">SAMN03080601_00853</name>
</gene>
<dbReference type="AlphaFoldDB" id="A0A1T5CL71"/>
<keyword evidence="8" id="KW-1185">Reference proteome</keyword>
<feature type="domain" description="Nudix hydrolase" evidence="6">
    <location>
        <begin position="39"/>
        <end position="170"/>
    </location>
</feature>
<dbReference type="InterPro" id="IPR000086">
    <property type="entry name" value="NUDIX_hydrolase_dom"/>
</dbReference>
<evidence type="ECO:0000256" key="3">
    <source>
        <dbReference type="ARBA" id="ARBA00022801"/>
    </source>
</evidence>
<evidence type="ECO:0000259" key="6">
    <source>
        <dbReference type="PROSITE" id="PS51462"/>
    </source>
</evidence>
<dbReference type="STRING" id="889453.SAMN03080601_00853"/>
<dbReference type="InterPro" id="IPR020476">
    <property type="entry name" value="Nudix_hydrolase"/>
</dbReference>
<dbReference type="Gene3D" id="3.90.79.10">
    <property type="entry name" value="Nucleoside Triphosphate Pyrophosphohydrolase"/>
    <property type="match status" value="1"/>
</dbReference>
<comment type="similarity">
    <text evidence="5">Belongs to the Nudix hydrolase family.</text>
</comment>
<dbReference type="PROSITE" id="PS51462">
    <property type="entry name" value="NUDIX"/>
    <property type="match status" value="1"/>
</dbReference>
<dbReference type="KEGG" id="asx:CDL62_12485"/>
<reference evidence="8" key="1">
    <citation type="submission" date="2017-02" db="EMBL/GenBank/DDBJ databases">
        <authorList>
            <person name="Varghese N."/>
            <person name="Submissions S."/>
        </authorList>
    </citation>
    <scope>NUCLEOTIDE SEQUENCE [LARGE SCALE GENOMIC DNA]</scope>
    <source>
        <strain evidence="8">DSM 24412</strain>
    </source>
</reference>
<accession>A0A1T5CL71</accession>
<evidence type="ECO:0000256" key="5">
    <source>
        <dbReference type="RuleBase" id="RU003476"/>
    </source>
</evidence>
<dbReference type="GO" id="GO:0005829">
    <property type="term" value="C:cytosol"/>
    <property type="evidence" value="ECO:0007669"/>
    <property type="project" value="TreeGrafter"/>
</dbReference>
<dbReference type="CDD" id="cd04681">
    <property type="entry name" value="NUDIX_Hydrolase"/>
    <property type="match status" value="1"/>
</dbReference>
<dbReference type="GO" id="GO:0019677">
    <property type="term" value="P:NAD+ catabolic process"/>
    <property type="evidence" value="ECO:0007669"/>
    <property type="project" value="TreeGrafter"/>
</dbReference>
<sequence length="176" mass="19776">MTDPVDVIKYCPKCGSSEFYSDDKKSFTCGVCGFNFYVNSAAAVAALILNEKGELLLTRRALNPNKGMLDLPGGFVDPGEKVEDALIREIDEELNLEVTSLRYLVSWPNRYVFSGYTVFTIDLGFVCEVKTFDGIGFHDDISGFEFIAPHKIDNSQICSESIRQIIDFYRRDIGQK</sequence>
<dbReference type="InterPro" id="IPR015797">
    <property type="entry name" value="NUDIX_hydrolase-like_dom_sf"/>
</dbReference>
<dbReference type="GO" id="GO:0035529">
    <property type="term" value="F:NADH pyrophosphatase activity"/>
    <property type="evidence" value="ECO:0007669"/>
    <property type="project" value="TreeGrafter"/>
</dbReference>
<evidence type="ECO:0000256" key="4">
    <source>
        <dbReference type="ARBA" id="ARBA00022842"/>
    </source>
</evidence>
<evidence type="ECO:0000313" key="7">
    <source>
        <dbReference type="EMBL" id="SKB59900.1"/>
    </source>
</evidence>
<dbReference type="OrthoDB" id="9786141at2"/>
<dbReference type="Proteomes" id="UP000191055">
    <property type="component" value="Unassembled WGS sequence"/>
</dbReference>